<feature type="region of interest" description="Disordered" evidence="6">
    <location>
        <begin position="514"/>
        <end position="539"/>
    </location>
</feature>
<dbReference type="FunFam" id="3.40.1390.30:FF:000001">
    <property type="entry name" value="GTP cyclohydrolase 1 type 2"/>
    <property type="match status" value="1"/>
</dbReference>
<dbReference type="CDD" id="cd07067">
    <property type="entry name" value="HP_PGM_like"/>
    <property type="match status" value="1"/>
</dbReference>
<feature type="binding site" evidence="5">
    <location>
        <position position="70"/>
    </location>
    <ligand>
        <name>a divalent metal cation</name>
        <dbReference type="ChEBI" id="CHEBI:60240"/>
        <label>1</label>
    </ligand>
</feature>
<comment type="subunit">
    <text evidence="2">Homohexamer.</text>
</comment>
<evidence type="ECO:0000256" key="1">
    <source>
        <dbReference type="ARBA" id="ARBA00006964"/>
    </source>
</evidence>
<reference evidence="7 8" key="1">
    <citation type="submission" date="2015-03" db="EMBL/GenBank/DDBJ databases">
        <authorList>
            <person name="Murphy D."/>
        </authorList>
    </citation>
    <scope>NUCLEOTIDE SEQUENCE [LARGE SCALE GENOMIC DNA]</scope>
    <source>
        <strain evidence="7 8">D16</strain>
    </source>
</reference>
<evidence type="ECO:0000313" key="7">
    <source>
        <dbReference type="EMBL" id="CQD21231.1"/>
    </source>
</evidence>
<evidence type="ECO:0000256" key="6">
    <source>
        <dbReference type="SAM" id="MobiDB-lite"/>
    </source>
</evidence>
<organism evidence="7 8">
    <name type="scientific">Mycolicibacterium conceptionense</name>
    <dbReference type="NCBI Taxonomy" id="451644"/>
    <lineage>
        <taxon>Bacteria</taxon>
        <taxon>Bacillati</taxon>
        <taxon>Actinomycetota</taxon>
        <taxon>Actinomycetes</taxon>
        <taxon>Mycobacteriales</taxon>
        <taxon>Mycobacteriaceae</taxon>
        <taxon>Mycolicibacterium</taxon>
    </lineage>
</organism>
<feature type="region of interest" description="Disordered" evidence="6">
    <location>
        <begin position="367"/>
        <end position="502"/>
    </location>
</feature>
<dbReference type="InterPro" id="IPR029033">
    <property type="entry name" value="His_PPase_superfam"/>
</dbReference>
<feature type="compositionally biased region" description="Low complexity" evidence="6">
    <location>
        <begin position="488"/>
        <end position="498"/>
    </location>
</feature>
<feature type="binding site" evidence="5">
    <location>
        <position position="342"/>
    </location>
    <ligand>
        <name>a divalent metal cation</name>
        <dbReference type="ChEBI" id="CHEBI:60240"/>
        <label>1</label>
    </ligand>
</feature>
<dbReference type="InterPro" id="IPR002678">
    <property type="entry name" value="DUF34/NIF3"/>
</dbReference>
<dbReference type="Pfam" id="PF01784">
    <property type="entry name" value="DUF34_NIF3"/>
    <property type="match status" value="1"/>
</dbReference>
<dbReference type="Proteomes" id="UP000182227">
    <property type="component" value="Unassembled WGS sequence"/>
</dbReference>
<dbReference type="FunFam" id="3.30.70.120:FF:000006">
    <property type="entry name" value="GTP cyclohydrolase 1 type 2 homolog"/>
    <property type="match status" value="1"/>
</dbReference>
<dbReference type="InterPro" id="IPR013078">
    <property type="entry name" value="His_Pase_superF_clade-1"/>
</dbReference>
<dbReference type="PANTHER" id="PTHR13799:SF14">
    <property type="entry name" value="GTP CYCLOHYDROLASE 1 TYPE 2 HOMOLOG"/>
    <property type="match status" value="1"/>
</dbReference>
<dbReference type="NCBIfam" id="TIGR00486">
    <property type="entry name" value="YbgI_SA1388"/>
    <property type="match status" value="1"/>
</dbReference>
<dbReference type="GO" id="GO:0005737">
    <property type="term" value="C:cytoplasm"/>
    <property type="evidence" value="ECO:0007669"/>
    <property type="project" value="TreeGrafter"/>
</dbReference>
<dbReference type="Gene3D" id="3.30.70.120">
    <property type="match status" value="1"/>
</dbReference>
<sequence length="759" mass="79812">MSARAAGVPLADVIATLDTAYPPQLAHDWDSVGLVCGDPGEPVESVTIAVDATEAVVDEVPERGLLLAHHPLLLRGVDTVAADTAKGALIHRLIRTGRALFTAHTNADAASPGVSDALAEALGLTVDAVLSPAASGPDLDKWVVFVPVSDAATVREALFDAGAGRIGDYSHCSWSVGGTGQFLPHDGAAPAIGEVGTVEQVAEDRVEVIAPSRLRAAVLSALRAAHPYEEPAFDIFALAPIPTDVGIGRIGTLDRPVPLSAFASRVRAALPATSWGVRTSGDPDAMVSRVAVCGGAGDSLLSAVARADVQAYVTSDLRHHPADEHRRASPVALIDVAHWATEFPWCAQAAEILRGRFGDALEVPAGSRSTAVRVPGSPRPQKTTWCAAPSAGQSSCGSSSEGSRRSRRRFPRQPGAGGLRRCRARCRARCGTGRAKGSDRPHHQQRGRIPRLDSRFGGRDRAGRHRGGGVDGFQAGRGTDVGAMEGQASRSGPAAAPGSGTGREFRADQLFVDPAGTQQPCRPAGQRGHGRGRGHRECAARREAHVVGTRLDRCHRHTHPAAAVASRPDRIVHRAALFGPRQPGADRRGTQAGRRGRALSGGPRPVSPAVVTSPLGRAYETATAAAKALGVDVRVDDDLIETDFGTWEGLTFAEAAQRDPELHRQWLRDTSVEPPGGESFDAVAQRVSRARNRIVAEYGPATVLVVSHVTPIKTILRLALDAGEGILYRLHLDLASLSIAEFYGDGGSSVRLVNQTAYL</sequence>
<dbReference type="Pfam" id="PF00300">
    <property type="entry name" value="His_Phos_1"/>
    <property type="match status" value="1"/>
</dbReference>
<proteinExistence type="inferred from homology"/>
<protein>
    <recommendedName>
        <fullName evidence="3">GTP cyclohydrolase 1 type 2 homolog</fullName>
    </recommendedName>
</protein>
<dbReference type="SUPFAM" id="SSF53254">
    <property type="entry name" value="Phosphoglycerate mutase-like"/>
    <property type="match status" value="1"/>
</dbReference>
<dbReference type="EMBL" id="CTEF01000004">
    <property type="protein sequence ID" value="CQD21231.1"/>
    <property type="molecule type" value="Genomic_DNA"/>
</dbReference>
<dbReference type="Gene3D" id="3.40.50.1240">
    <property type="entry name" value="Phosphoglycerate mutase-like"/>
    <property type="match status" value="1"/>
</dbReference>
<comment type="similarity">
    <text evidence="1">Belongs to the GTP cyclohydrolase I type 2/NIF3 family.</text>
</comment>
<dbReference type="InterPro" id="IPR015867">
    <property type="entry name" value="N-reg_PII/ATP_PRibTrfase_C"/>
</dbReference>
<feature type="binding site" evidence="5">
    <location>
        <position position="108"/>
    </location>
    <ligand>
        <name>a divalent metal cation</name>
        <dbReference type="ChEBI" id="CHEBI:60240"/>
        <label>1</label>
    </ligand>
</feature>
<dbReference type="SUPFAM" id="SSF102705">
    <property type="entry name" value="NIF3 (NGG1p interacting factor 3)-like"/>
    <property type="match status" value="1"/>
</dbReference>
<dbReference type="Gene3D" id="3.40.1390.30">
    <property type="entry name" value="NIF3 (NGG1p interacting factor 3)-like"/>
    <property type="match status" value="1"/>
</dbReference>
<accession>A0A0U1DR76</accession>
<evidence type="ECO:0000256" key="3">
    <source>
        <dbReference type="ARBA" id="ARBA00022112"/>
    </source>
</evidence>
<feature type="binding site" evidence="5">
    <location>
        <position position="69"/>
    </location>
    <ligand>
        <name>a divalent metal cation</name>
        <dbReference type="ChEBI" id="CHEBI:60240"/>
        <label>1</label>
    </ligand>
</feature>
<gene>
    <name evidence="7" type="ORF">BN970_04936</name>
</gene>
<feature type="compositionally biased region" description="Basic and acidic residues" evidence="6">
    <location>
        <begin position="450"/>
        <end position="461"/>
    </location>
</feature>
<name>A0A0U1DR76_9MYCO</name>
<keyword evidence="4 5" id="KW-0479">Metal-binding</keyword>
<evidence type="ECO:0000256" key="2">
    <source>
        <dbReference type="ARBA" id="ARBA00011643"/>
    </source>
</evidence>
<dbReference type="PANTHER" id="PTHR13799">
    <property type="entry name" value="NGG1 INTERACTING FACTOR 3"/>
    <property type="match status" value="1"/>
</dbReference>
<feature type="compositionally biased region" description="Low complexity" evidence="6">
    <location>
        <begin position="387"/>
        <end position="401"/>
    </location>
</feature>
<feature type="region of interest" description="Disordered" evidence="6">
    <location>
        <begin position="580"/>
        <end position="611"/>
    </location>
</feature>
<evidence type="ECO:0000313" key="8">
    <source>
        <dbReference type="Proteomes" id="UP000182227"/>
    </source>
</evidence>
<evidence type="ECO:0000256" key="5">
    <source>
        <dbReference type="PIRSR" id="PIRSR602678-1"/>
    </source>
</evidence>
<evidence type="ECO:0000256" key="4">
    <source>
        <dbReference type="ARBA" id="ARBA00022723"/>
    </source>
</evidence>
<dbReference type="InterPro" id="IPR036069">
    <property type="entry name" value="DUF34/NIF3_sf"/>
</dbReference>
<feature type="binding site" evidence="5">
    <location>
        <position position="338"/>
    </location>
    <ligand>
        <name>a divalent metal cation</name>
        <dbReference type="ChEBI" id="CHEBI:60240"/>
        <label>1</label>
    </ligand>
</feature>
<dbReference type="GO" id="GO:0046872">
    <property type="term" value="F:metal ion binding"/>
    <property type="evidence" value="ECO:0007669"/>
    <property type="project" value="UniProtKB-KW"/>
</dbReference>
<dbReference type="AlphaFoldDB" id="A0A0U1DR76"/>